<reference evidence="3" key="1">
    <citation type="submission" date="2018-12" db="EMBL/GenBank/DDBJ databases">
        <title>Complete genome sequence of Paenibacillus sp. MBLB1234.</title>
        <authorList>
            <person name="Nam Y.-D."/>
            <person name="Kang J."/>
            <person name="Chung W.-H."/>
            <person name="Park Y.S."/>
        </authorList>
    </citation>
    <scope>NUCLEOTIDE SEQUENCE [LARGE SCALE GENOMIC DNA]</scope>
    <source>
        <strain evidence="3">MBLB1234</strain>
    </source>
</reference>
<keyword evidence="1" id="KW-1133">Transmembrane helix</keyword>
<dbReference type="OrthoDB" id="2703555at2"/>
<evidence type="ECO:0000313" key="2">
    <source>
        <dbReference type="EMBL" id="AZS16855.1"/>
    </source>
</evidence>
<dbReference type="Proteomes" id="UP000270678">
    <property type="component" value="Chromosome"/>
</dbReference>
<proteinExistence type="predicted"/>
<feature type="transmembrane region" description="Helical" evidence="1">
    <location>
        <begin position="12"/>
        <end position="38"/>
    </location>
</feature>
<dbReference type="KEGG" id="plut:EI981_21910"/>
<evidence type="ECO:0000256" key="1">
    <source>
        <dbReference type="SAM" id="Phobius"/>
    </source>
</evidence>
<keyword evidence="1" id="KW-0472">Membrane</keyword>
<evidence type="ECO:0000313" key="3">
    <source>
        <dbReference type="Proteomes" id="UP000270678"/>
    </source>
</evidence>
<dbReference type="AlphaFoldDB" id="A0A3Q9IB31"/>
<protein>
    <submittedName>
        <fullName evidence="2">Pilus assembly protein</fullName>
    </submittedName>
</protein>
<name>A0A3Q9IB31_9BACL</name>
<dbReference type="RefSeq" id="WP_127001872.1">
    <property type="nucleotide sequence ID" value="NZ_CP034346.1"/>
</dbReference>
<gene>
    <name evidence="2" type="ORF">EI981_21910</name>
</gene>
<sequence>MKRLIRDQKGSFILESSLVFPSIFVAILILLFFCLYLYQNAALGQVAVVAAERSAYSWDNSYRKPLTGTYETGKYDSLYWRLKDDGMLQAIFGWSSDLPTSELSLPTEQMQDGGGSLPLKKLARTGTAIPAAIHGRMQYENKLLLRKVKVGLDRLIPLVPLERVIGDMTQSGQAVSYVVEPVEWIRTVDLARYYGAKFKGSGGEKMDQEEAGKALTLFGK</sequence>
<accession>A0A3Q9IB31</accession>
<organism evidence="2 3">
    <name type="scientific">Paenibacillus lutimineralis</name>
    <dbReference type="NCBI Taxonomy" id="2707005"/>
    <lineage>
        <taxon>Bacteria</taxon>
        <taxon>Bacillati</taxon>
        <taxon>Bacillota</taxon>
        <taxon>Bacilli</taxon>
        <taxon>Bacillales</taxon>
        <taxon>Paenibacillaceae</taxon>
        <taxon>Paenibacillus</taxon>
    </lineage>
</organism>
<dbReference type="EMBL" id="CP034346">
    <property type="protein sequence ID" value="AZS16855.1"/>
    <property type="molecule type" value="Genomic_DNA"/>
</dbReference>
<keyword evidence="3" id="KW-1185">Reference proteome</keyword>
<keyword evidence="1" id="KW-0812">Transmembrane</keyword>